<comment type="caution">
    <text evidence="2">The sequence shown here is derived from an EMBL/GenBank/DDBJ whole genome shotgun (WGS) entry which is preliminary data.</text>
</comment>
<accession>A0AA38L506</accession>
<name>A0AA38L506_9AGAR</name>
<organism evidence="2 3">
    <name type="scientific">Lentinula aff. detonsa</name>
    <dbReference type="NCBI Taxonomy" id="2804958"/>
    <lineage>
        <taxon>Eukaryota</taxon>
        <taxon>Fungi</taxon>
        <taxon>Dikarya</taxon>
        <taxon>Basidiomycota</taxon>
        <taxon>Agaricomycotina</taxon>
        <taxon>Agaricomycetes</taxon>
        <taxon>Agaricomycetidae</taxon>
        <taxon>Agaricales</taxon>
        <taxon>Marasmiineae</taxon>
        <taxon>Omphalotaceae</taxon>
        <taxon>Lentinula</taxon>
    </lineage>
</organism>
<evidence type="ECO:0000313" key="2">
    <source>
        <dbReference type="EMBL" id="KAJ3784495.1"/>
    </source>
</evidence>
<dbReference type="Proteomes" id="UP001163798">
    <property type="component" value="Unassembled WGS sequence"/>
</dbReference>
<dbReference type="EMBL" id="MU793374">
    <property type="protein sequence ID" value="KAJ3784495.1"/>
    <property type="molecule type" value="Genomic_DNA"/>
</dbReference>
<gene>
    <name evidence="2" type="ORF">GGU10DRAFT_357649</name>
</gene>
<evidence type="ECO:0000313" key="3">
    <source>
        <dbReference type="Proteomes" id="UP001163798"/>
    </source>
</evidence>
<evidence type="ECO:0000256" key="1">
    <source>
        <dbReference type="SAM" id="MobiDB-lite"/>
    </source>
</evidence>
<sequence>MRLPLEHIRRTCTPRLEIAPVTPHFLVEMEQHVDHAELVALQTGTFEEQDDTQIEELLSSFYFDNSVKRQSTADGPSHSGSTGEHLHPIYEEQEDGMFYDLYGALDEEEQPCSICESSDDDDDEEDSEASSQYGPKEIAPNIERNPSNFWPVIEEENSDEIHVKDPTLNLGLSSHVPQPKIISEDEDEDDEEWEQRGRSRAVPTRLVRRAGNNRKEHVHRFIHEGQGYEGI</sequence>
<keyword evidence="3" id="KW-1185">Reference proteome</keyword>
<feature type="region of interest" description="Disordered" evidence="1">
    <location>
        <begin position="110"/>
        <end position="145"/>
    </location>
</feature>
<feature type="region of interest" description="Disordered" evidence="1">
    <location>
        <begin position="169"/>
        <end position="200"/>
    </location>
</feature>
<protein>
    <submittedName>
        <fullName evidence="2">Uncharacterized protein</fullName>
    </submittedName>
</protein>
<feature type="compositionally biased region" description="Acidic residues" evidence="1">
    <location>
        <begin position="184"/>
        <end position="193"/>
    </location>
</feature>
<feature type="compositionally biased region" description="Acidic residues" evidence="1">
    <location>
        <begin position="117"/>
        <end position="128"/>
    </location>
</feature>
<dbReference type="AlphaFoldDB" id="A0AA38L506"/>
<reference evidence="2" key="1">
    <citation type="submission" date="2022-08" db="EMBL/GenBank/DDBJ databases">
        <authorList>
            <consortium name="DOE Joint Genome Institute"/>
            <person name="Min B."/>
            <person name="Riley R."/>
            <person name="Sierra-Patev S."/>
            <person name="Naranjo-Ortiz M."/>
            <person name="Looney B."/>
            <person name="Konkel Z."/>
            <person name="Slot J.C."/>
            <person name="Sakamoto Y."/>
            <person name="Steenwyk J.L."/>
            <person name="Rokas A."/>
            <person name="Carro J."/>
            <person name="Camarero S."/>
            <person name="Ferreira P."/>
            <person name="Molpeceres G."/>
            <person name="Ruiz-Duenas F.J."/>
            <person name="Serrano A."/>
            <person name="Henrissat B."/>
            <person name="Drula E."/>
            <person name="Hughes K.W."/>
            <person name="Mata J.L."/>
            <person name="Ishikawa N.K."/>
            <person name="Vargas-Isla R."/>
            <person name="Ushijima S."/>
            <person name="Smith C.A."/>
            <person name="Ahrendt S."/>
            <person name="Andreopoulos W."/>
            <person name="He G."/>
            <person name="Labutti K."/>
            <person name="Lipzen A."/>
            <person name="Ng V."/>
            <person name="Sandor L."/>
            <person name="Barry K."/>
            <person name="Martinez A.T."/>
            <person name="Xiao Y."/>
            <person name="Gibbons J.G."/>
            <person name="Terashima K."/>
            <person name="Hibbett D.S."/>
            <person name="Grigoriev I.V."/>
        </authorList>
    </citation>
    <scope>NUCLEOTIDE SEQUENCE</scope>
    <source>
        <strain evidence="2">TFB10291</strain>
    </source>
</reference>
<proteinExistence type="predicted"/>